<keyword evidence="3" id="KW-1185">Reference proteome</keyword>
<feature type="compositionally biased region" description="Polar residues" evidence="1">
    <location>
        <begin position="1"/>
        <end position="11"/>
    </location>
</feature>
<feature type="compositionally biased region" description="Basic and acidic residues" evidence="1">
    <location>
        <begin position="15"/>
        <end position="36"/>
    </location>
</feature>
<dbReference type="STRING" id="914237.A0A1E1L764"/>
<proteinExistence type="predicted"/>
<dbReference type="Proteomes" id="UP000178129">
    <property type="component" value="Unassembled WGS sequence"/>
</dbReference>
<comment type="caution">
    <text evidence="2">The sequence shown here is derived from an EMBL/GenBank/DDBJ whole genome shotgun (WGS) entry which is preliminary data.</text>
</comment>
<feature type="region of interest" description="Disordered" evidence="1">
    <location>
        <begin position="1"/>
        <end position="36"/>
    </location>
</feature>
<evidence type="ECO:0000313" key="3">
    <source>
        <dbReference type="Proteomes" id="UP000178129"/>
    </source>
</evidence>
<sequence length="89" mass="10535">MAKTSSKNSKLIDNILHKHEKTQQSRERYTKMARDSKCKIASSKGIQIPKWETYWKELDEWKKLAADREIEKPSRPEDLEDVYVLPSEN</sequence>
<gene>
    <name evidence="2" type="ORF">RCO7_03356</name>
</gene>
<dbReference type="InParanoid" id="A0A1E1L764"/>
<protein>
    <submittedName>
        <fullName evidence="2">Uncharacterized protein</fullName>
    </submittedName>
</protein>
<dbReference type="AlphaFoldDB" id="A0A1E1L764"/>
<dbReference type="EMBL" id="FJUW01000038">
    <property type="protein sequence ID" value="CZT06359.1"/>
    <property type="molecule type" value="Genomic_DNA"/>
</dbReference>
<evidence type="ECO:0000256" key="1">
    <source>
        <dbReference type="SAM" id="MobiDB-lite"/>
    </source>
</evidence>
<evidence type="ECO:0000313" key="2">
    <source>
        <dbReference type="EMBL" id="CZT06359.1"/>
    </source>
</evidence>
<organism evidence="2 3">
    <name type="scientific">Rhynchosporium graminicola</name>
    <dbReference type="NCBI Taxonomy" id="2792576"/>
    <lineage>
        <taxon>Eukaryota</taxon>
        <taxon>Fungi</taxon>
        <taxon>Dikarya</taxon>
        <taxon>Ascomycota</taxon>
        <taxon>Pezizomycotina</taxon>
        <taxon>Leotiomycetes</taxon>
        <taxon>Helotiales</taxon>
        <taxon>Ploettnerulaceae</taxon>
        <taxon>Rhynchosporium</taxon>
    </lineage>
</organism>
<name>A0A1E1L764_9HELO</name>
<reference evidence="3" key="1">
    <citation type="submission" date="2016-03" db="EMBL/GenBank/DDBJ databases">
        <authorList>
            <person name="Ploux O."/>
        </authorList>
    </citation>
    <scope>NUCLEOTIDE SEQUENCE [LARGE SCALE GENOMIC DNA]</scope>
    <source>
        <strain evidence="3">UK7</strain>
    </source>
</reference>
<accession>A0A1E1L764</accession>